<dbReference type="SUPFAM" id="SSF50814">
    <property type="entry name" value="Lipocalins"/>
    <property type="match status" value="1"/>
</dbReference>
<dbReference type="Gene3D" id="2.40.128.20">
    <property type="match status" value="1"/>
</dbReference>
<reference evidence="6" key="1">
    <citation type="journal article" date="2016" name="PLoS Negl. Trop. Dis.">
        <title>A Deep Insight into the Sialome of Rhodnius neglectus, a Vector of Chagas Disease.</title>
        <authorList>
            <person name="Santiago P.B."/>
            <person name="Assumpcao T.C."/>
            <person name="Araujo C.N."/>
            <person name="Bastos I.M."/>
            <person name="Neves D."/>
            <person name="Silva I.G."/>
            <person name="Charneau S."/>
            <person name="Queiroz R.M."/>
            <person name="Raiol T."/>
            <person name="Oliveira J.V."/>
            <person name="Sousa M.V."/>
            <person name="Calvo E."/>
            <person name="Ribeiro J.M."/>
            <person name="Santana J.M."/>
        </authorList>
    </citation>
    <scope>NUCLEOTIDE SEQUENCE</scope>
    <source>
        <tissue evidence="6">Salivary glands</tissue>
    </source>
</reference>
<dbReference type="InterPro" id="IPR012674">
    <property type="entry name" value="Calycin"/>
</dbReference>
<comment type="similarity">
    <text evidence="4">Belongs to the calycin superfamily. Triabin family.</text>
</comment>
<dbReference type="CDD" id="cd19423">
    <property type="entry name" value="lipocalin_LTBP1-like"/>
    <property type="match status" value="1"/>
</dbReference>
<sequence>MIIIAVTFLGLLGHTFAAAVTTAPPSMPTECLELKGDIMSNFKANQFFTGDWYLTHARNPKHPTLCQKYQAKPNLHLTFNGNDGKDVTCQGAKVSGKEGFYSFECTTTSGQSFTSFMVVVETDYDNYALLYRCGLYGTSTTPEDNFLLFNRKSSGEIPTELKAKLSQLDLNTSLTKLGCT</sequence>
<accession>A0A0P4VLV1</accession>
<evidence type="ECO:0000313" key="6">
    <source>
        <dbReference type="EMBL" id="JAI56093.1"/>
    </source>
</evidence>
<evidence type="ECO:0000256" key="5">
    <source>
        <dbReference type="SAM" id="SignalP"/>
    </source>
</evidence>
<evidence type="ECO:0000256" key="4">
    <source>
        <dbReference type="ARBA" id="ARBA00034121"/>
    </source>
</evidence>
<organism evidence="6">
    <name type="scientific">Rhodnius neglectus</name>
    <dbReference type="NCBI Taxonomy" id="72488"/>
    <lineage>
        <taxon>Eukaryota</taxon>
        <taxon>Metazoa</taxon>
        <taxon>Ecdysozoa</taxon>
        <taxon>Arthropoda</taxon>
        <taxon>Hexapoda</taxon>
        <taxon>Insecta</taxon>
        <taxon>Pterygota</taxon>
        <taxon>Neoptera</taxon>
        <taxon>Paraneoptera</taxon>
        <taxon>Hemiptera</taxon>
        <taxon>Heteroptera</taxon>
        <taxon>Panheteroptera</taxon>
        <taxon>Cimicomorpha</taxon>
        <taxon>Reduviidae</taxon>
        <taxon>Triatominae</taxon>
        <taxon>Rhodnius</taxon>
    </lineage>
</organism>
<proteinExistence type="evidence at transcript level"/>
<feature type="chain" id="PRO_5006069920" evidence="5">
    <location>
        <begin position="18"/>
        <end position="180"/>
    </location>
</feature>
<evidence type="ECO:0000256" key="1">
    <source>
        <dbReference type="ARBA" id="ARBA00004613"/>
    </source>
</evidence>
<dbReference type="GO" id="GO:0030682">
    <property type="term" value="P:symbiont-mediated perturbation of host defenses"/>
    <property type="evidence" value="ECO:0007669"/>
    <property type="project" value="InterPro"/>
</dbReference>
<dbReference type="InterPro" id="IPR005657">
    <property type="entry name" value="Triabi/Procalin"/>
</dbReference>
<evidence type="ECO:0000256" key="3">
    <source>
        <dbReference type="ARBA" id="ARBA00022729"/>
    </source>
</evidence>
<feature type="signal peptide" evidence="5">
    <location>
        <begin position="1"/>
        <end position="17"/>
    </location>
</feature>
<dbReference type="Pfam" id="PF03973">
    <property type="entry name" value="Triabin"/>
    <property type="match status" value="1"/>
</dbReference>
<protein>
    <submittedName>
        <fullName evidence="6">Putative triabin length</fullName>
    </submittedName>
</protein>
<dbReference type="GO" id="GO:0005576">
    <property type="term" value="C:extracellular region"/>
    <property type="evidence" value="ECO:0007669"/>
    <property type="project" value="UniProtKB-SubCell"/>
</dbReference>
<dbReference type="EMBL" id="GDKW01000502">
    <property type="protein sequence ID" value="JAI56093.1"/>
    <property type="molecule type" value="mRNA"/>
</dbReference>
<keyword evidence="2" id="KW-0964">Secreted</keyword>
<comment type="subcellular location">
    <subcellularLocation>
        <location evidence="1">Secreted</location>
    </subcellularLocation>
</comment>
<evidence type="ECO:0000256" key="2">
    <source>
        <dbReference type="ARBA" id="ARBA00022525"/>
    </source>
</evidence>
<keyword evidence="3 5" id="KW-0732">Signal</keyword>
<name>A0A0P4VLV1_9HEMI</name>
<dbReference type="AlphaFoldDB" id="A0A0P4VLV1"/>